<dbReference type="Proteomes" id="UP000663852">
    <property type="component" value="Unassembled WGS sequence"/>
</dbReference>
<dbReference type="GO" id="GO:0016236">
    <property type="term" value="P:macroautophagy"/>
    <property type="evidence" value="ECO:0007669"/>
    <property type="project" value="TreeGrafter"/>
</dbReference>
<dbReference type="CDD" id="cd14349">
    <property type="entry name" value="UBA_CF106"/>
    <property type="match status" value="1"/>
</dbReference>
<dbReference type="GO" id="GO:0043130">
    <property type="term" value="F:ubiquitin binding"/>
    <property type="evidence" value="ECO:0007669"/>
    <property type="project" value="TreeGrafter"/>
</dbReference>
<evidence type="ECO:0000313" key="3">
    <source>
        <dbReference type="EMBL" id="CAF0918386.1"/>
    </source>
</evidence>
<evidence type="ECO:0000313" key="4">
    <source>
        <dbReference type="EMBL" id="CAF1099499.1"/>
    </source>
</evidence>
<dbReference type="InterPro" id="IPR009060">
    <property type="entry name" value="UBA-like_sf"/>
</dbReference>
<comment type="caution">
    <text evidence="3">The sequence shown here is derived from an EMBL/GenBank/DDBJ whole genome shotgun (WGS) entry which is preliminary data.</text>
</comment>
<dbReference type="GO" id="GO:0000407">
    <property type="term" value="C:phagophore assembly site"/>
    <property type="evidence" value="ECO:0007669"/>
    <property type="project" value="TreeGrafter"/>
</dbReference>
<dbReference type="Proteomes" id="UP000663828">
    <property type="component" value="Unassembled WGS sequence"/>
</dbReference>
<name>A0A814AY45_ADIRI</name>
<dbReference type="EMBL" id="CAJNOR010000450">
    <property type="protein sequence ID" value="CAF0918386.1"/>
    <property type="molecule type" value="Genomic_DNA"/>
</dbReference>
<dbReference type="SUPFAM" id="SSF46934">
    <property type="entry name" value="UBA-like"/>
    <property type="match status" value="1"/>
</dbReference>
<dbReference type="AlphaFoldDB" id="A0A814AY45"/>
<proteinExistence type="predicted"/>
<evidence type="ECO:0000313" key="5">
    <source>
        <dbReference type="Proteomes" id="UP000663828"/>
    </source>
</evidence>
<gene>
    <name evidence="4" type="ORF">EDS130_LOCUS19914</name>
    <name evidence="3" type="ORF">XAT740_LOCUS8900</name>
</gene>
<dbReference type="PANTHER" id="PTHR20930:SF0">
    <property type="entry name" value="PROTEIN ILRUN"/>
    <property type="match status" value="1"/>
</dbReference>
<feature type="compositionally biased region" description="Polar residues" evidence="1">
    <location>
        <begin position="223"/>
        <end position="238"/>
    </location>
</feature>
<dbReference type="Pfam" id="PF14555">
    <property type="entry name" value="UBA_4"/>
    <property type="match status" value="1"/>
</dbReference>
<organism evidence="3 5">
    <name type="scientific">Adineta ricciae</name>
    <name type="common">Rotifer</name>
    <dbReference type="NCBI Taxonomy" id="249248"/>
    <lineage>
        <taxon>Eukaryota</taxon>
        <taxon>Metazoa</taxon>
        <taxon>Spiralia</taxon>
        <taxon>Gnathifera</taxon>
        <taxon>Rotifera</taxon>
        <taxon>Eurotatoria</taxon>
        <taxon>Bdelloidea</taxon>
        <taxon>Adinetida</taxon>
        <taxon>Adinetidae</taxon>
        <taxon>Adineta</taxon>
    </lineage>
</organism>
<dbReference type="InterPro" id="IPR013783">
    <property type="entry name" value="Ig-like_fold"/>
</dbReference>
<dbReference type="OrthoDB" id="661148at2759"/>
<protein>
    <recommendedName>
        <fullName evidence="2">Nbr1 FW domain-containing protein</fullName>
    </recommendedName>
</protein>
<evidence type="ECO:0000256" key="1">
    <source>
        <dbReference type="SAM" id="MobiDB-lite"/>
    </source>
</evidence>
<evidence type="ECO:0000259" key="2">
    <source>
        <dbReference type="Pfam" id="PF16158"/>
    </source>
</evidence>
<reference evidence="3" key="1">
    <citation type="submission" date="2021-02" db="EMBL/GenBank/DDBJ databases">
        <authorList>
            <person name="Nowell W R."/>
        </authorList>
    </citation>
    <scope>NUCLEOTIDE SEQUENCE</scope>
</reference>
<dbReference type="InterPro" id="IPR039517">
    <property type="entry name" value="C6orf106_UBA-like"/>
</dbReference>
<dbReference type="Gene3D" id="2.60.40.10">
    <property type="entry name" value="Immunoglobulins"/>
    <property type="match status" value="1"/>
</dbReference>
<keyword evidence="5" id="KW-1185">Reference proteome</keyword>
<dbReference type="InterPro" id="IPR032350">
    <property type="entry name" value="Nbr1_FW"/>
</dbReference>
<dbReference type="Pfam" id="PF16158">
    <property type="entry name" value="N_BRCA1_IG"/>
    <property type="match status" value="1"/>
</dbReference>
<dbReference type="Gene3D" id="1.10.8.10">
    <property type="entry name" value="DNA helicase RuvA subunit, C-terminal domain"/>
    <property type="match status" value="1"/>
</dbReference>
<sequence length="281" mass="31020">MLPTTVSMSHLDEDLMGRLRSITTNNREDLIAQFRATTNAMLTDEGCTFFLELSNWNLNEAILAYYDAEMPTDKIPQMRFVGDVTIGDGEAIPPNTKFVKTWRVENSGTERWPSSCSLRFVNGDRFQERDEVYVSSLAPGEQTNISVHITSPSGSRIIRSQWRLFTAAGVPFGDPIWVVASVEEGGLMGITQQLAQCHSLGLNSPAHMQQASHALYQSPPSNPFQSTRYSGPSSDPNTPSGSVWTNYSLGYYPHITNFHHATTDSSTASAGIIDDNSLDTF</sequence>
<accession>A0A814AY45</accession>
<feature type="domain" description="Nbr1 FW" evidence="2">
    <location>
        <begin position="85"/>
        <end position="181"/>
    </location>
</feature>
<dbReference type="EMBL" id="CAJNOJ010000097">
    <property type="protein sequence ID" value="CAF1099499.1"/>
    <property type="molecule type" value="Genomic_DNA"/>
</dbReference>
<feature type="region of interest" description="Disordered" evidence="1">
    <location>
        <begin position="216"/>
        <end position="238"/>
    </location>
</feature>
<dbReference type="CDD" id="cd14947">
    <property type="entry name" value="NBR1_like"/>
    <property type="match status" value="1"/>
</dbReference>
<dbReference type="PANTHER" id="PTHR20930">
    <property type="entry name" value="OVARIAN CARCINOMA ANTIGEN CA125-RELATED"/>
    <property type="match status" value="1"/>
</dbReference>